<comment type="similarity">
    <text evidence="4">Belongs to the hexokinase family.</text>
</comment>
<dbReference type="GO" id="GO:0001678">
    <property type="term" value="P:intracellular glucose homeostasis"/>
    <property type="evidence" value="ECO:0007669"/>
    <property type="project" value="InterPro"/>
</dbReference>
<dbReference type="STRING" id="29760.D7SSB4"/>
<reference evidence="7" key="1">
    <citation type="journal article" date="2007" name="Nature">
        <title>The grapevine genome sequence suggests ancestral hexaploidization in major angiosperm phyla.</title>
        <authorList>
            <consortium name="The French-Italian Public Consortium for Grapevine Genome Characterization."/>
            <person name="Jaillon O."/>
            <person name="Aury J.-M."/>
            <person name="Noel B."/>
            <person name="Policriti A."/>
            <person name="Clepet C."/>
            <person name="Casagrande A."/>
            <person name="Choisne N."/>
            <person name="Aubourg S."/>
            <person name="Vitulo N."/>
            <person name="Jubin C."/>
            <person name="Vezzi A."/>
            <person name="Legeai F."/>
            <person name="Hugueney P."/>
            <person name="Dasilva C."/>
            <person name="Horner D."/>
            <person name="Mica E."/>
            <person name="Jublot D."/>
            <person name="Poulain J."/>
            <person name="Bruyere C."/>
            <person name="Billault A."/>
            <person name="Segurens B."/>
            <person name="Gouyvenoux M."/>
            <person name="Ugarte E."/>
            <person name="Cattonaro F."/>
            <person name="Anthouard V."/>
            <person name="Vico V."/>
            <person name="Del Fabbro C."/>
            <person name="Alaux M."/>
            <person name="Di Gaspero G."/>
            <person name="Dumas V."/>
            <person name="Felice N."/>
            <person name="Paillard S."/>
            <person name="Juman I."/>
            <person name="Moroldo M."/>
            <person name="Scalabrin S."/>
            <person name="Canaguier A."/>
            <person name="Le Clainche I."/>
            <person name="Malacrida G."/>
            <person name="Durand E."/>
            <person name="Pesole G."/>
            <person name="Laucou V."/>
            <person name="Chatelet P."/>
            <person name="Merdinoglu D."/>
            <person name="Delledonne M."/>
            <person name="Pezzotti M."/>
            <person name="Lecharny A."/>
            <person name="Scarpelli C."/>
            <person name="Artiguenave F."/>
            <person name="Pe M.E."/>
            <person name="Valle G."/>
            <person name="Morgante M."/>
            <person name="Caboche M."/>
            <person name="Adam-Blondon A.-F."/>
            <person name="Weissenbach J."/>
            <person name="Quetier F."/>
            <person name="Wincker P."/>
        </authorList>
    </citation>
    <scope>NUCLEOTIDE SEQUENCE [LARGE SCALE GENOMIC DNA]</scope>
    <source>
        <strain evidence="7">cv. Pinot noir / PN40024</strain>
    </source>
</reference>
<dbReference type="HOGENOM" id="CLU_2927311_0_0_1"/>
<dbReference type="EC" id="2.7.1.-" evidence="4"/>
<evidence type="ECO:0000313" key="6">
    <source>
        <dbReference type="EMBL" id="CBI18546.3"/>
    </source>
</evidence>
<dbReference type="PANTHER" id="PTHR19443">
    <property type="entry name" value="HEXOKINASE"/>
    <property type="match status" value="1"/>
</dbReference>
<dbReference type="SUPFAM" id="SSF53067">
    <property type="entry name" value="Actin-like ATPase domain"/>
    <property type="match status" value="1"/>
</dbReference>
<keyword evidence="4" id="KW-0067">ATP-binding</keyword>
<dbReference type="EMBL" id="FN594974">
    <property type="protein sequence ID" value="CBI18546.3"/>
    <property type="molecule type" value="Genomic_DNA"/>
</dbReference>
<dbReference type="GO" id="GO:0019318">
    <property type="term" value="P:hexose metabolic process"/>
    <property type="evidence" value="ECO:0007669"/>
    <property type="project" value="UniProtKB-UniPathway"/>
</dbReference>
<gene>
    <name evidence="6" type="ordered locus">VIT_18s0076g00300</name>
</gene>
<dbReference type="Proteomes" id="UP000009183">
    <property type="component" value="Chromosome 18"/>
</dbReference>
<dbReference type="GO" id="GO:0006096">
    <property type="term" value="P:glycolytic process"/>
    <property type="evidence" value="ECO:0007669"/>
    <property type="project" value="UniProtKB-KW"/>
</dbReference>
<keyword evidence="3 4" id="KW-0324">Glycolysis</keyword>
<dbReference type="PANTHER" id="PTHR19443:SF18">
    <property type="entry name" value="HEXOKINASE-LIKE 2 PROTEIN-RELATED"/>
    <property type="match status" value="1"/>
</dbReference>
<evidence type="ECO:0000313" key="7">
    <source>
        <dbReference type="Proteomes" id="UP000009183"/>
    </source>
</evidence>
<dbReference type="UniPathway" id="UPA00242"/>
<accession>D7SSB4</accession>
<keyword evidence="7" id="KW-1185">Reference proteome</keyword>
<evidence type="ECO:0000256" key="4">
    <source>
        <dbReference type="RuleBase" id="RU362007"/>
    </source>
</evidence>
<dbReference type="GO" id="GO:0005536">
    <property type="term" value="F:D-glucose binding"/>
    <property type="evidence" value="ECO:0007669"/>
    <property type="project" value="InterPro"/>
</dbReference>
<evidence type="ECO:0000256" key="2">
    <source>
        <dbReference type="ARBA" id="ARBA00005028"/>
    </source>
</evidence>
<dbReference type="eggNOG" id="KOG1369">
    <property type="taxonomic scope" value="Eukaryota"/>
</dbReference>
<keyword evidence="4" id="KW-0808">Transferase</keyword>
<comment type="pathway">
    <text evidence="1">Carbohydrate degradation.</text>
</comment>
<dbReference type="GO" id="GO:0004396">
    <property type="term" value="F:hexokinase activity"/>
    <property type="evidence" value="ECO:0007669"/>
    <property type="project" value="UniProtKB-UniRule"/>
</dbReference>
<dbReference type="Gene3D" id="3.40.367.20">
    <property type="match status" value="1"/>
</dbReference>
<dbReference type="PaxDb" id="29760-VIT_18s0076g00300.t01"/>
<evidence type="ECO:0000256" key="1">
    <source>
        <dbReference type="ARBA" id="ARBA00004921"/>
    </source>
</evidence>
<sequence length="61" mass="7034">MYLGEIVRRVLLKMAQETSLFVEDVPSKPRTPCLLRSLDMVVMHQDTSEDHEVDGNFWGNV</sequence>
<protein>
    <recommendedName>
        <fullName evidence="4">Phosphotransferase</fullName>
        <ecNumber evidence="4">2.7.1.-</ecNumber>
    </recommendedName>
</protein>
<dbReference type="GO" id="GO:0005524">
    <property type="term" value="F:ATP binding"/>
    <property type="evidence" value="ECO:0007669"/>
    <property type="project" value="UniProtKB-UniRule"/>
</dbReference>
<evidence type="ECO:0000256" key="3">
    <source>
        <dbReference type="ARBA" id="ARBA00023152"/>
    </source>
</evidence>
<feature type="domain" description="Hexokinase C-terminal" evidence="5">
    <location>
        <begin position="1"/>
        <end position="52"/>
    </location>
</feature>
<dbReference type="InterPro" id="IPR022673">
    <property type="entry name" value="Hexokinase_C"/>
</dbReference>
<proteinExistence type="inferred from homology"/>
<dbReference type="InParanoid" id="D7SSB4"/>
<name>D7SSB4_VITVI</name>
<keyword evidence="4" id="KW-0547">Nucleotide-binding</keyword>
<keyword evidence="4" id="KW-0418">Kinase</keyword>
<dbReference type="InterPro" id="IPR043129">
    <property type="entry name" value="ATPase_NBD"/>
</dbReference>
<comment type="pathway">
    <text evidence="2">Carbohydrate metabolism; hexose metabolism.</text>
</comment>
<organism evidence="6 7">
    <name type="scientific">Vitis vinifera</name>
    <name type="common">Grape</name>
    <dbReference type="NCBI Taxonomy" id="29760"/>
    <lineage>
        <taxon>Eukaryota</taxon>
        <taxon>Viridiplantae</taxon>
        <taxon>Streptophyta</taxon>
        <taxon>Embryophyta</taxon>
        <taxon>Tracheophyta</taxon>
        <taxon>Spermatophyta</taxon>
        <taxon>Magnoliopsida</taxon>
        <taxon>eudicotyledons</taxon>
        <taxon>Gunneridae</taxon>
        <taxon>Pentapetalae</taxon>
        <taxon>rosids</taxon>
        <taxon>Vitales</taxon>
        <taxon>Vitaceae</taxon>
        <taxon>Viteae</taxon>
        <taxon>Vitis</taxon>
    </lineage>
</organism>
<dbReference type="AlphaFoldDB" id="D7SSB4"/>
<evidence type="ECO:0000259" key="5">
    <source>
        <dbReference type="Pfam" id="PF03727"/>
    </source>
</evidence>
<dbReference type="InterPro" id="IPR001312">
    <property type="entry name" value="Hexokinase"/>
</dbReference>
<dbReference type="Pfam" id="PF03727">
    <property type="entry name" value="Hexokinase_2"/>
    <property type="match status" value="1"/>
</dbReference>